<evidence type="ECO:0000256" key="5">
    <source>
        <dbReference type="SAM" id="SignalP"/>
    </source>
</evidence>
<dbReference type="InterPro" id="IPR008816">
    <property type="entry name" value="Gly_zipper_2TM_dom"/>
</dbReference>
<keyword evidence="4" id="KW-0449">Lipoprotein</keyword>
<dbReference type="Proteomes" id="UP001055580">
    <property type="component" value="Chromosome"/>
</dbReference>
<name>A0ABY4TWK2_9SPHN</name>
<protein>
    <recommendedName>
        <fullName evidence="3">17 kDa surface antigen</fullName>
    </recommendedName>
</protein>
<feature type="chain" id="PRO_5046368257" description="17 kDa surface antigen" evidence="5">
    <location>
        <begin position="26"/>
        <end position="109"/>
    </location>
</feature>
<evidence type="ECO:0000256" key="3">
    <source>
        <dbReference type="ARBA" id="ARBA00015281"/>
    </source>
</evidence>
<proteinExistence type="inferred from homology"/>
<evidence type="ECO:0000256" key="2">
    <source>
        <dbReference type="ARBA" id="ARBA00008681"/>
    </source>
</evidence>
<comment type="subcellular location">
    <subcellularLocation>
        <location evidence="1">Cell outer membrane</location>
        <topology evidence="1">Lipid-anchor</topology>
    </subcellularLocation>
</comment>
<dbReference type="Pfam" id="PF05433">
    <property type="entry name" value="Rick_17kDa_Anti"/>
    <property type="match status" value="1"/>
</dbReference>
<gene>
    <name evidence="7" type="ORF">M9980_10110</name>
</gene>
<dbReference type="RefSeq" id="WP_250750136.1">
    <property type="nucleotide sequence ID" value="NZ_CP098401.1"/>
</dbReference>
<accession>A0ABY4TWK2</accession>
<comment type="similarity">
    <text evidence="2">Belongs to the rickettsiale 17 kDa surface antigen family.</text>
</comment>
<keyword evidence="5" id="KW-0732">Signal</keyword>
<organism evidence="7 8">
    <name type="scientific">Sphingomonas donggukensis</name>
    <dbReference type="NCBI Taxonomy" id="2949093"/>
    <lineage>
        <taxon>Bacteria</taxon>
        <taxon>Pseudomonadati</taxon>
        <taxon>Pseudomonadota</taxon>
        <taxon>Alphaproteobacteria</taxon>
        <taxon>Sphingomonadales</taxon>
        <taxon>Sphingomonadaceae</taxon>
        <taxon>Sphingomonas</taxon>
    </lineage>
</organism>
<evidence type="ECO:0000256" key="1">
    <source>
        <dbReference type="ARBA" id="ARBA00004459"/>
    </source>
</evidence>
<sequence length="109" mass="11415">MRNLFLAAGAAALLVPAALTVPVAAENQYSSADAQSRYRYREWRGRDGRYYCRKPNGTTGLVVGGVAGALVGRTIDTGGDRTVGTLLGAAAGAVAGREIERSGKRKSCR</sequence>
<evidence type="ECO:0000313" key="7">
    <source>
        <dbReference type="EMBL" id="URW74916.1"/>
    </source>
</evidence>
<reference evidence="7" key="1">
    <citation type="submission" date="2022-05" db="EMBL/GenBank/DDBJ databases">
        <title>Sphingomonas sp. strain RMG20 Genome sequencing and assembly.</title>
        <authorList>
            <person name="Kim I."/>
        </authorList>
    </citation>
    <scope>NUCLEOTIDE SEQUENCE</scope>
    <source>
        <strain evidence="7">RMG20</strain>
    </source>
</reference>
<feature type="domain" description="Glycine zipper 2TM" evidence="6">
    <location>
        <begin position="60"/>
        <end position="100"/>
    </location>
</feature>
<evidence type="ECO:0000259" key="6">
    <source>
        <dbReference type="Pfam" id="PF05433"/>
    </source>
</evidence>
<dbReference type="EMBL" id="CP098401">
    <property type="protein sequence ID" value="URW74916.1"/>
    <property type="molecule type" value="Genomic_DNA"/>
</dbReference>
<evidence type="ECO:0000256" key="4">
    <source>
        <dbReference type="ARBA" id="ARBA00023288"/>
    </source>
</evidence>
<evidence type="ECO:0000313" key="8">
    <source>
        <dbReference type="Proteomes" id="UP001055580"/>
    </source>
</evidence>
<keyword evidence="8" id="KW-1185">Reference proteome</keyword>
<feature type="signal peptide" evidence="5">
    <location>
        <begin position="1"/>
        <end position="25"/>
    </location>
</feature>